<evidence type="ECO:0000256" key="6">
    <source>
        <dbReference type="ARBA" id="ARBA00022692"/>
    </source>
</evidence>
<comment type="caution">
    <text evidence="15">The sequence shown here is derived from an EMBL/GenBank/DDBJ whole genome shotgun (WGS) entry which is preliminary data.</text>
</comment>
<evidence type="ECO:0000256" key="13">
    <source>
        <dbReference type="PROSITE-ProRule" id="PRU00175"/>
    </source>
</evidence>
<keyword evidence="7" id="KW-0479">Metal-binding</keyword>
<dbReference type="Gene3D" id="3.30.40.10">
    <property type="entry name" value="Zinc/RING finger domain, C3HC4 (zinc finger)"/>
    <property type="match status" value="1"/>
</dbReference>
<evidence type="ECO:0000313" key="16">
    <source>
        <dbReference type="Proteomes" id="UP001222027"/>
    </source>
</evidence>
<keyword evidence="10" id="KW-0862">Zinc</keyword>
<evidence type="ECO:0000256" key="7">
    <source>
        <dbReference type="ARBA" id="ARBA00022723"/>
    </source>
</evidence>
<accession>A0AAV8RYU7</accession>
<dbReference type="AlphaFoldDB" id="A0AAV8RYU7"/>
<evidence type="ECO:0000256" key="2">
    <source>
        <dbReference type="ARBA" id="ARBA00004167"/>
    </source>
</evidence>
<keyword evidence="6" id="KW-0812">Transmembrane</keyword>
<gene>
    <name evidence="15" type="ORF">OPV22_002734</name>
</gene>
<dbReference type="PANTHER" id="PTHR46913:SF1">
    <property type="entry name" value="RING-H2 FINGER PROTEIN ATL16"/>
    <property type="match status" value="1"/>
</dbReference>
<dbReference type="GO" id="GO:0016567">
    <property type="term" value="P:protein ubiquitination"/>
    <property type="evidence" value="ECO:0007669"/>
    <property type="project" value="InterPro"/>
</dbReference>
<evidence type="ECO:0000256" key="5">
    <source>
        <dbReference type="ARBA" id="ARBA00022679"/>
    </source>
</evidence>
<name>A0AAV8RYU7_ENSVE</name>
<comment type="catalytic activity">
    <reaction evidence="1">
        <text>S-ubiquitinyl-[E2 ubiquitin-conjugating enzyme]-L-cysteine + [acceptor protein]-L-lysine = [E2 ubiquitin-conjugating enzyme]-L-cysteine + N(6)-ubiquitinyl-[acceptor protein]-L-lysine.</text>
        <dbReference type="EC" id="2.3.2.27"/>
    </reaction>
</comment>
<evidence type="ECO:0000256" key="4">
    <source>
        <dbReference type="ARBA" id="ARBA00012483"/>
    </source>
</evidence>
<dbReference type="Proteomes" id="UP001222027">
    <property type="component" value="Unassembled WGS sequence"/>
</dbReference>
<feature type="domain" description="RING-type" evidence="14">
    <location>
        <begin position="21"/>
        <end position="63"/>
    </location>
</feature>
<reference evidence="15 16" key="1">
    <citation type="submission" date="2022-12" db="EMBL/GenBank/DDBJ databases">
        <title>Chromosome-scale assembly of the Ensete ventricosum genome.</title>
        <authorList>
            <person name="Dussert Y."/>
            <person name="Stocks J."/>
            <person name="Wendawek A."/>
            <person name="Woldeyes F."/>
            <person name="Nichols R.A."/>
            <person name="Borrell J.S."/>
        </authorList>
    </citation>
    <scope>NUCLEOTIDE SEQUENCE [LARGE SCALE GENOMIC DNA]</scope>
    <source>
        <strain evidence="16">cv. Maze</strain>
        <tissue evidence="15">Seeds</tissue>
    </source>
</reference>
<evidence type="ECO:0000259" key="14">
    <source>
        <dbReference type="PROSITE" id="PS50089"/>
    </source>
</evidence>
<evidence type="ECO:0000256" key="3">
    <source>
        <dbReference type="ARBA" id="ARBA00004906"/>
    </source>
</evidence>
<evidence type="ECO:0000256" key="12">
    <source>
        <dbReference type="ARBA" id="ARBA00023136"/>
    </source>
</evidence>
<evidence type="ECO:0000256" key="9">
    <source>
        <dbReference type="ARBA" id="ARBA00022786"/>
    </source>
</evidence>
<dbReference type="SUPFAM" id="SSF57850">
    <property type="entry name" value="RING/U-box"/>
    <property type="match status" value="1"/>
</dbReference>
<evidence type="ECO:0000256" key="8">
    <source>
        <dbReference type="ARBA" id="ARBA00022771"/>
    </source>
</evidence>
<keyword evidence="5" id="KW-0808">Transferase</keyword>
<dbReference type="GO" id="GO:0061630">
    <property type="term" value="F:ubiquitin protein ligase activity"/>
    <property type="evidence" value="ECO:0007669"/>
    <property type="project" value="UniProtKB-EC"/>
</dbReference>
<keyword evidence="16" id="KW-1185">Reference proteome</keyword>
<keyword evidence="9" id="KW-0833">Ubl conjugation pathway</keyword>
<evidence type="ECO:0000256" key="10">
    <source>
        <dbReference type="ARBA" id="ARBA00022833"/>
    </source>
</evidence>
<evidence type="ECO:0000256" key="1">
    <source>
        <dbReference type="ARBA" id="ARBA00000900"/>
    </source>
</evidence>
<dbReference type="GO" id="GO:0008270">
    <property type="term" value="F:zinc ion binding"/>
    <property type="evidence" value="ECO:0007669"/>
    <property type="project" value="UniProtKB-KW"/>
</dbReference>
<dbReference type="GO" id="GO:0016020">
    <property type="term" value="C:membrane"/>
    <property type="evidence" value="ECO:0007669"/>
    <property type="project" value="UniProtKB-SubCell"/>
</dbReference>
<comment type="pathway">
    <text evidence="3">Protein modification; protein ubiquitination.</text>
</comment>
<dbReference type="PROSITE" id="PS00028">
    <property type="entry name" value="ZINC_FINGER_C2H2_1"/>
    <property type="match status" value="1"/>
</dbReference>
<keyword evidence="8 13" id="KW-0863">Zinc-finger</keyword>
<dbReference type="Pfam" id="PF13639">
    <property type="entry name" value="zf-RING_2"/>
    <property type="match status" value="1"/>
</dbReference>
<dbReference type="InterPro" id="IPR013083">
    <property type="entry name" value="Znf_RING/FYVE/PHD"/>
</dbReference>
<evidence type="ECO:0000313" key="15">
    <source>
        <dbReference type="EMBL" id="KAJ8512300.1"/>
    </source>
</evidence>
<protein>
    <recommendedName>
        <fullName evidence="4">RING-type E3 ubiquitin transferase</fullName>
        <ecNumber evidence="4">2.3.2.27</ecNumber>
    </recommendedName>
</protein>
<dbReference type="InterPro" id="IPR013087">
    <property type="entry name" value="Znf_C2H2_type"/>
</dbReference>
<evidence type="ECO:0000256" key="11">
    <source>
        <dbReference type="ARBA" id="ARBA00022989"/>
    </source>
</evidence>
<dbReference type="EMBL" id="JAQQAF010000001">
    <property type="protein sequence ID" value="KAJ8512300.1"/>
    <property type="molecule type" value="Genomic_DNA"/>
</dbReference>
<dbReference type="PANTHER" id="PTHR46913">
    <property type="entry name" value="RING-H2 FINGER PROTEIN ATL16"/>
    <property type="match status" value="1"/>
</dbReference>
<comment type="subcellular location">
    <subcellularLocation>
        <location evidence="2">Membrane</location>
        <topology evidence="2">Single-pass membrane protein</topology>
    </subcellularLocation>
</comment>
<sequence>MFPMLVHLEDKRLKVRGRLMCALCPSKFEDDEEIRLHPRCSHIFYFDCFDTWVTSHISCPICRANLVDIHFPTPIPRSPISSSVATSIFPANICSPHRSTPRSSDQKALGASPPFWPPPALVVSVSVLGPRCG</sequence>
<proteinExistence type="predicted"/>
<organism evidence="15 16">
    <name type="scientific">Ensete ventricosum</name>
    <name type="common">Abyssinian banana</name>
    <name type="synonym">Musa ensete</name>
    <dbReference type="NCBI Taxonomy" id="4639"/>
    <lineage>
        <taxon>Eukaryota</taxon>
        <taxon>Viridiplantae</taxon>
        <taxon>Streptophyta</taxon>
        <taxon>Embryophyta</taxon>
        <taxon>Tracheophyta</taxon>
        <taxon>Spermatophyta</taxon>
        <taxon>Magnoliopsida</taxon>
        <taxon>Liliopsida</taxon>
        <taxon>Zingiberales</taxon>
        <taxon>Musaceae</taxon>
        <taxon>Ensete</taxon>
    </lineage>
</organism>
<keyword evidence="12" id="KW-0472">Membrane</keyword>
<dbReference type="InterPro" id="IPR044600">
    <property type="entry name" value="ATL1/ATL16-like"/>
</dbReference>
<dbReference type="EC" id="2.3.2.27" evidence="4"/>
<keyword evidence="11" id="KW-1133">Transmembrane helix</keyword>
<dbReference type="PROSITE" id="PS50089">
    <property type="entry name" value="ZF_RING_2"/>
    <property type="match status" value="1"/>
</dbReference>
<dbReference type="InterPro" id="IPR001841">
    <property type="entry name" value="Znf_RING"/>
</dbReference>